<dbReference type="Proteomes" id="UP001642360">
    <property type="component" value="Unassembled WGS sequence"/>
</dbReference>
<feature type="chain" id="PRO_5044760235" description="Secreted protein" evidence="1">
    <location>
        <begin position="21"/>
        <end position="74"/>
    </location>
</feature>
<name>A0ABC8SIE5_9AQUA</name>
<proteinExistence type="predicted"/>
<evidence type="ECO:0008006" key="4">
    <source>
        <dbReference type="Google" id="ProtNLM"/>
    </source>
</evidence>
<keyword evidence="3" id="KW-1185">Reference proteome</keyword>
<feature type="signal peptide" evidence="1">
    <location>
        <begin position="1"/>
        <end position="20"/>
    </location>
</feature>
<dbReference type="AlphaFoldDB" id="A0ABC8SIE5"/>
<evidence type="ECO:0000313" key="3">
    <source>
        <dbReference type="Proteomes" id="UP001642360"/>
    </source>
</evidence>
<sequence>MATSSPVGWTLLTSFNLLSAICETAFHYQDKIPPSYYAVNVASNMQDIDIATAIVLQRKKLVGMDTICRRTWSI</sequence>
<dbReference type="InterPro" id="IPR011249">
    <property type="entry name" value="Metalloenz_LuxS/M16"/>
</dbReference>
<gene>
    <name evidence="2" type="ORF">ILEXP_LOCUS24022</name>
</gene>
<protein>
    <recommendedName>
        <fullName evidence="4">Secreted protein</fullName>
    </recommendedName>
</protein>
<evidence type="ECO:0000313" key="2">
    <source>
        <dbReference type="EMBL" id="CAK9155610.1"/>
    </source>
</evidence>
<organism evidence="2 3">
    <name type="scientific">Ilex paraguariensis</name>
    <name type="common">yerba mate</name>
    <dbReference type="NCBI Taxonomy" id="185542"/>
    <lineage>
        <taxon>Eukaryota</taxon>
        <taxon>Viridiplantae</taxon>
        <taxon>Streptophyta</taxon>
        <taxon>Embryophyta</taxon>
        <taxon>Tracheophyta</taxon>
        <taxon>Spermatophyta</taxon>
        <taxon>Magnoliopsida</taxon>
        <taxon>eudicotyledons</taxon>
        <taxon>Gunneridae</taxon>
        <taxon>Pentapetalae</taxon>
        <taxon>asterids</taxon>
        <taxon>campanulids</taxon>
        <taxon>Aquifoliales</taxon>
        <taxon>Aquifoliaceae</taxon>
        <taxon>Ilex</taxon>
    </lineage>
</organism>
<dbReference type="SUPFAM" id="SSF63411">
    <property type="entry name" value="LuxS/MPP-like metallohydrolase"/>
    <property type="match status" value="1"/>
</dbReference>
<accession>A0ABC8SIE5</accession>
<evidence type="ECO:0000256" key="1">
    <source>
        <dbReference type="SAM" id="SignalP"/>
    </source>
</evidence>
<dbReference type="EMBL" id="CAUOFW020002724">
    <property type="protein sequence ID" value="CAK9155610.1"/>
    <property type="molecule type" value="Genomic_DNA"/>
</dbReference>
<comment type="caution">
    <text evidence="2">The sequence shown here is derived from an EMBL/GenBank/DDBJ whole genome shotgun (WGS) entry which is preliminary data.</text>
</comment>
<reference evidence="2 3" key="1">
    <citation type="submission" date="2024-02" db="EMBL/GenBank/DDBJ databases">
        <authorList>
            <person name="Vignale AGUSTIN F."/>
            <person name="Sosa J E."/>
            <person name="Modenutti C."/>
        </authorList>
    </citation>
    <scope>NUCLEOTIDE SEQUENCE [LARGE SCALE GENOMIC DNA]</scope>
</reference>
<keyword evidence="1" id="KW-0732">Signal</keyword>